<evidence type="ECO:0000256" key="7">
    <source>
        <dbReference type="SAM" id="MobiDB-lite"/>
    </source>
</evidence>
<feature type="region of interest" description="Disordered" evidence="7">
    <location>
        <begin position="732"/>
        <end position="756"/>
    </location>
</feature>
<feature type="compositionally biased region" description="Low complexity" evidence="7">
    <location>
        <begin position="609"/>
        <end position="620"/>
    </location>
</feature>
<dbReference type="InterPro" id="IPR036420">
    <property type="entry name" value="BRCT_dom_sf"/>
</dbReference>
<evidence type="ECO:0000256" key="2">
    <source>
        <dbReference type="ARBA" id="ARBA00022763"/>
    </source>
</evidence>
<dbReference type="Pfam" id="PF16589">
    <property type="entry name" value="BRCT_2"/>
    <property type="match status" value="1"/>
</dbReference>
<dbReference type="EMBL" id="LR015744">
    <property type="protein sequence ID" value="SVE85363.1"/>
    <property type="molecule type" value="mRNA"/>
</dbReference>
<protein>
    <recommendedName>
        <fullName evidence="4">PAX-interacting protein 1</fullName>
    </recommendedName>
    <alternativeName>
        <fullName evidence="5">PAX transactivation activation domain-interacting protein</fullName>
    </alternativeName>
</protein>
<dbReference type="InterPro" id="IPR001357">
    <property type="entry name" value="BRCT_dom"/>
</dbReference>
<feature type="region of interest" description="Disordered" evidence="7">
    <location>
        <begin position="666"/>
        <end position="713"/>
    </location>
</feature>
<feature type="domain" description="BRCT" evidence="8">
    <location>
        <begin position="1382"/>
        <end position="1448"/>
    </location>
</feature>
<comment type="subcellular location">
    <subcellularLocation>
        <location evidence="1">Nucleus</location>
    </subcellularLocation>
</comment>
<dbReference type="PANTHER" id="PTHR23196:SF1">
    <property type="entry name" value="PAX-INTERACTING PROTEIN 1"/>
    <property type="match status" value="1"/>
</dbReference>
<dbReference type="GO" id="GO:0006974">
    <property type="term" value="P:DNA damage response"/>
    <property type="evidence" value="ECO:0007669"/>
    <property type="project" value="UniProtKB-KW"/>
</dbReference>
<dbReference type="PROSITE" id="PS50172">
    <property type="entry name" value="BRCT"/>
    <property type="match status" value="5"/>
</dbReference>
<keyword evidence="6" id="KW-0175">Coiled coil</keyword>
<dbReference type="Pfam" id="PF12738">
    <property type="entry name" value="PTCB-BRCT"/>
    <property type="match status" value="2"/>
</dbReference>
<dbReference type="SUPFAM" id="SSF52113">
    <property type="entry name" value="BRCT domain"/>
    <property type="match status" value="4"/>
</dbReference>
<feature type="region of interest" description="Disordered" evidence="7">
    <location>
        <begin position="424"/>
        <end position="444"/>
    </location>
</feature>
<dbReference type="CDD" id="cd17711">
    <property type="entry name" value="BRCT_PAXIP1_rpt3"/>
    <property type="match status" value="1"/>
</dbReference>
<proteinExistence type="evidence at transcript level"/>
<keyword evidence="3" id="KW-0539">Nucleus</keyword>
<evidence type="ECO:0000256" key="3">
    <source>
        <dbReference type="ARBA" id="ARBA00023242"/>
    </source>
</evidence>
<feature type="compositionally biased region" description="Low complexity" evidence="7">
    <location>
        <begin position="666"/>
        <end position="681"/>
    </location>
</feature>
<dbReference type="Gene3D" id="3.40.50.10190">
    <property type="entry name" value="BRCT domain"/>
    <property type="match status" value="5"/>
</dbReference>
<feature type="domain" description="BRCT" evidence="8">
    <location>
        <begin position="1469"/>
        <end position="1562"/>
    </location>
</feature>
<feature type="compositionally biased region" description="Polar residues" evidence="7">
    <location>
        <begin position="685"/>
        <end position="713"/>
    </location>
</feature>
<evidence type="ECO:0000256" key="6">
    <source>
        <dbReference type="SAM" id="Coils"/>
    </source>
</evidence>
<feature type="compositionally biased region" description="Polar residues" evidence="7">
    <location>
        <begin position="186"/>
        <end position="197"/>
    </location>
</feature>
<dbReference type="GO" id="GO:0044666">
    <property type="term" value="C:MLL3/4 complex"/>
    <property type="evidence" value="ECO:0007669"/>
    <property type="project" value="TreeGrafter"/>
</dbReference>
<feature type="region of interest" description="Disordered" evidence="7">
    <location>
        <begin position="174"/>
        <end position="197"/>
    </location>
</feature>
<sequence>MPLKKLETFLRNQLLYHIGVPPFDPKIPAIFKGVIASASQVSAKDVKKLWALLEIHGGKLKPSFDSTCTHLVCAKASGSKFNEALKHESVVIVTPDWITQCIMEKSLVGSEGYHPSLLIEPKEKSPPRPPVEAIKHIKLSLEKKEEVKSRIEEPKPIEVKTTEVRNLHESSIVVQQPPAQPEVINRPTTPITAPPSTKNMRIASNLPPHLEQQLQQHSMMRNTAPRQQHQGVGAHSGVRMVRSGSGTTWRGASQQQAALQRSAAGVDQRPQQQTIQGVRLGSAVHQIRGQAPQLVQQGVNNQSQPANNQQTAQQQLPGMVRQVRLVNPNAQSLQQPLNQEQLQRSAEVNAQQRGQTNNPNSYQQPQHRLPVSQSPQIVKMVISQSQTDGKLQNHPQQPPVSSPLINQQQPQFSNLYSQNGQQIQPVGQQPVSGQATPQQQHHFQQVTEDNANVAGNNANVQLRQTVDNSFSSVQNQNNAFAQQHQRTNTRMPMAGNIQQGGQVPQQTIVRTQMIQRQQHPQQGQAAPQQPDYSTQMMATGVGTVTTGGGSQVQGVVNQQMGAMPPNQQQQQQQQQVYNANIRPNLRPTIPVQAAAGNVGRPSPNGAASPMVQQQQPQTPVQQVRPLSVYQQQLLHMHIQNMSPQARQQLQQLTPQMRHAVLQRILQQQEQQQNMHQAQTQPPNSTPQMQGQPPNQSPQMQAQPPNQTPQMQAQPNGQMIANQGQRMMLVQQPQGNWQPDQQQNQLVPPQQQTVQQQNVRPYGPAQGLINQLNQGQGVKPAQVLGVNQQSLDPQLVSPQLQQIQQQQQLQSPLNQVQQPTSMGAVPIPQPNALQLNQIQLQQQQQQQLQQQQQQQQQLQQQQLQQQQLQQQQLQQQQLQQQQLQQDQPTNSVNPKTKTALANLLSTRLQTAPGTSQQPGTPQTSGHPQQPVVNQQPLIPQQTIVAQQQQPMILQQAVASQPNAGPVQPIMNQQQHHILQQQQQQQRRSLQNITNGAGVNAGPTLTVVNSPAQTINQQQPKPGMGAVSFTGVRMPGPAGTVIPGQPVIRREFPVQQQLQPQQQQLHSHEPGVKLPEHLCLLGCIVLIVDYQRSVSSAELLQWTKLMSSRGAEIETMYSPRITHLLCETSRSAVAQQALRDGKRLVTAFWLNDVVMKQHMFPPSQVLHFPTPFGDAERPCRNMLVSLSGFEGDDRQRVRFMCEAVGLKYTGHFSSQHDVLICRKPEGPKFQKAREWRKPVVTTSWIAQVYFGFLNAIQQIHHPKYQQFNLPAYQQDPLKFELNMAGNFLAAWRIPVKITPESLDKFNKLPAQLRLKRHSSTHSAPGNDGDSPSKKKLKIEEEDRDKHERSSSNVDAILEDVIKGGCEDKGKNRVIIRFSGFDSAEVSKAALKLGAGVAHNNREATHLVMPTFMRTPKLLCCIPTVKFILSPRWIHESIQQGKLLEEQPYLLKETELERKMDIDLLKILSSPQRDQLFKGKMFYITPSVVPSRTVLREIVECSGGKVVAQPKSMRAISELTQKDENGYIIVSCTTDLHLLTEVMKSKVGIYSSEFILSAVLKQAIIGAPFRIEP</sequence>
<feature type="coiled-coil region" evidence="6">
    <location>
        <begin position="830"/>
        <end position="885"/>
    </location>
</feature>
<organism evidence="9">
    <name type="scientific">Daphnia pulicaria</name>
    <dbReference type="NCBI Taxonomy" id="35523"/>
    <lineage>
        <taxon>Eukaryota</taxon>
        <taxon>Metazoa</taxon>
        <taxon>Ecdysozoa</taxon>
        <taxon>Arthropoda</taxon>
        <taxon>Crustacea</taxon>
        <taxon>Branchiopoda</taxon>
        <taxon>Diplostraca</taxon>
        <taxon>Cladocera</taxon>
        <taxon>Anomopoda</taxon>
        <taxon>Daphniidae</taxon>
        <taxon>Daphnia</taxon>
    </lineage>
</organism>
<feature type="compositionally biased region" description="Polar residues" evidence="7">
    <location>
        <begin position="333"/>
        <end position="395"/>
    </location>
</feature>
<evidence type="ECO:0000256" key="1">
    <source>
        <dbReference type="ARBA" id="ARBA00004123"/>
    </source>
</evidence>
<evidence type="ECO:0000256" key="5">
    <source>
        <dbReference type="ARBA" id="ARBA00030146"/>
    </source>
</evidence>
<evidence type="ECO:0000313" key="9">
    <source>
        <dbReference type="EMBL" id="SVE85363.1"/>
    </source>
</evidence>
<dbReference type="SMART" id="SM00292">
    <property type="entry name" value="BRCT"/>
    <property type="match status" value="5"/>
</dbReference>
<dbReference type="Pfam" id="PF00533">
    <property type="entry name" value="BRCT"/>
    <property type="match status" value="1"/>
</dbReference>
<dbReference type="PANTHER" id="PTHR23196">
    <property type="entry name" value="PAX TRANSCRIPTION ACTIVATION DOMAIN INTERACTING PROTEIN"/>
    <property type="match status" value="1"/>
</dbReference>
<feature type="region of interest" description="Disordered" evidence="7">
    <location>
        <begin position="242"/>
        <end position="273"/>
    </location>
</feature>
<feature type="region of interest" description="Disordered" evidence="7">
    <location>
        <begin position="333"/>
        <end position="406"/>
    </location>
</feature>
<feature type="compositionally biased region" description="Low complexity" evidence="7">
    <location>
        <begin position="250"/>
        <end position="265"/>
    </location>
</feature>
<keyword evidence="2" id="KW-0227">DNA damage</keyword>
<name>A0A4Y7MXJ8_9CRUS</name>
<feature type="domain" description="BRCT" evidence="8">
    <location>
        <begin position="1172"/>
        <end position="1245"/>
    </location>
</feature>
<evidence type="ECO:0000256" key="4">
    <source>
        <dbReference type="ARBA" id="ARBA00023858"/>
    </source>
</evidence>
<accession>A0A4Y7MXJ8</accession>
<feature type="region of interest" description="Disordered" evidence="7">
    <location>
        <begin position="1313"/>
        <end position="1349"/>
    </location>
</feature>
<dbReference type="CDD" id="cd17710">
    <property type="entry name" value="BRCT_PAXIP1_rpt2"/>
    <property type="match status" value="1"/>
</dbReference>
<feature type="region of interest" description="Disordered" evidence="7">
    <location>
        <begin position="599"/>
        <end position="620"/>
    </location>
</feature>
<feature type="domain" description="BRCT" evidence="8">
    <location>
        <begin position="26"/>
        <end position="115"/>
    </location>
</feature>
<feature type="domain" description="BRCT" evidence="8">
    <location>
        <begin position="1078"/>
        <end position="1165"/>
    </location>
</feature>
<reference evidence="9" key="1">
    <citation type="submission" date="2018-08" db="EMBL/GenBank/DDBJ databases">
        <authorList>
            <person name="Cornetti L."/>
        </authorList>
    </citation>
    <scope>NUCLEOTIDE SEQUENCE</scope>
    <source>
        <strain evidence="9">CZ-RIM1-1</strain>
    </source>
</reference>
<dbReference type="InterPro" id="IPR051579">
    <property type="entry name" value="DDR_Transcriptional_Reg"/>
</dbReference>
<gene>
    <name evidence="9" type="primary">EOG090X027U</name>
</gene>
<feature type="compositionally biased region" description="Basic and acidic residues" evidence="7">
    <location>
        <begin position="1335"/>
        <end position="1347"/>
    </location>
</feature>
<dbReference type="Pfam" id="PF16770">
    <property type="entry name" value="RTT107_BRCT_5"/>
    <property type="match status" value="1"/>
</dbReference>
<dbReference type="CDD" id="cd18440">
    <property type="entry name" value="BRCT_PAXIP1_rpt6"/>
    <property type="match status" value="1"/>
</dbReference>
<feature type="region of interest" description="Disordered" evidence="7">
    <location>
        <begin position="909"/>
        <end position="931"/>
    </location>
</feature>
<evidence type="ECO:0000259" key="8">
    <source>
        <dbReference type="PROSITE" id="PS50172"/>
    </source>
</evidence>